<dbReference type="RefSeq" id="WP_301135800.1">
    <property type="nucleotide sequence ID" value="NZ_BAAAUQ010000004.1"/>
</dbReference>
<dbReference type="InterPro" id="IPR001613">
    <property type="entry name" value="Flavin_amine_oxidase"/>
</dbReference>
<dbReference type="InterPro" id="IPR002937">
    <property type="entry name" value="Amino_oxidase"/>
</dbReference>
<dbReference type="Proteomes" id="UP001172731">
    <property type="component" value="Unassembled WGS sequence"/>
</dbReference>
<keyword evidence="6" id="KW-1185">Reference proteome</keyword>
<comment type="similarity">
    <text evidence="2">Belongs to the flavin monoamine oxidase family.</text>
</comment>
<gene>
    <name evidence="5" type="ORF">KZC48_15165</name>
</gene>
<protein>
    <submittedName>
        <fullName evidence="5">FAD-dependent oxidoreductase</fullName>
    </submittedName>
</protein>
<evidence type="ECO:0000313" key="6">
    <source>
        <dbReference type="Proteomes" id="UP001172731"/>
    </source>
</evidence>
<dbReference type="InterPro" id="IPR050703">
    <property type="entry name" value="Flavin_MAO"/>
</dbReference>
<dbReference type="SUPFAM" id="SSF54373">
    <property type="entry name" value="FAD-linked reductases, C-terminal domain"/>
    <property type="match status" value="1"/>
</dbReference>
<feature type="domain" description="Amine oxidase" evidence="4">
    <location>
        <begin position="13"/>
        <end position="436"/>
    </location>
</feature>
<evidence type="ECO:0000256" key="2">
    <source>
        <dbReference type="ARBA" id="ARBA00005995"/>
    </source>
</evidence>
<evidence type="ECO:0000259" key="4">
    <source>
        <dbReference type="Pfam" id="PF01593"/>
    </source>
</evidence>
<comment type="caution">
    <text evidence="5">The sequence shown here is derived from an EMBL/GenBank/DDBJ whole genome shotgun (WGS) entry which is preliminary data.</text>
</comment>
<dbReference type="PANTHER" id="PTHR43563">
    <property type="entry name" value="AMINE OXIDASE"/>
    <property type="match status" value="1"/>
</dbReference>
<dbReference type="SUPFAM" id="SSF51905">
    <property type="entry name" value="FAD/NAD(P)-binding domain"/>
    <property type="match status" value="1"/>
</dbReference>
<dbReference type="EMBL" id="JAHWXI010000032">
    <property type="protein sequence ID" value="MDN4465727.1"/>
    <property type="molecule type" value="Genomic_DNA"/>
</dbReference>
<reference evidence="5" key="1">
    <citation type="submission" date="2021-06" db="EMBL/GenBank/DDBJ databases">
        <title>Genome-based taxonomic framework of Microbacterium strains isolated from marine environment, the description of four new species and reclassification of four preexisting species.</title>
        <authorList>
            <person name="Lee S.D."/>
            <person name="Kim S.-M."/>
            <person name="Byeon Y.-S."/>
            <person name="Yang H.L."/>
            <person name="Kim I.S."/>
        </authorList>
    </citation>
    <scope>NUCLEOTIDE SEQUENCE</scope>
    <source>
        <strain evidence="5">KACC 20510</strain>
    </source>
</reference>
<evidence type="ECO:0000313" key="5">
    <source>
        <dbReference type="EMBL" id="MDN4465727.1"/>
    </source>
</evidence>
<keyword evidence="3" id="KW-0560">Oxidoreductase</keyword>
<organism evidence="5 6">
    <name type="scientific">Microbacterium aurantiacum</name>
    <dbReference type="NCBI Taxonomy" id="162393"/>
    <lineage>
        <taxon>Bacteria</taxon>
        <taxon>Bacillati</taxon>
        <taxon>Actinomycetota</taxon>
        <taxon>Actinomycetes</taxon>
        <taxon>Micrococcales</taxon>
        <taxon>Microbacteriaceae</taxon>
        <taxon>Microbacterium</taxon>
    </lineage>
</organism>
<comment type="cofactor">
    <cofactor evidence="1">
        <name>FAD</name>
        <dbReference type="ChEBI" id="CHEBI:57692"/>
    </cofactor>
</comment>
<evidence type="ECO:0000256" key="3">
    <source>
        <dbReference type="ARBA" id="ARBA00023002"/>
    </source>
</evidence>
<sequence>MERHDVIVLGAGLAGLAAARDLVAAGTDVVVLEARARAGGRVEQTVADDGRLVQLGGEIIGTFHTAYRQLVGELGLTLGPTFVASEGETTWQLGEGVYLGDDLPWMTSADRRVYDRVEREFSALAATVDPEDPLSHPEASTLDSLSVADWVRAQGGTPAVLRALELSARVLAVESIERTSLLADLRKESAAGADGFYNYEAWENERVLEGSATVALRMAEQLGARIRYSSPVSRIHIDGSASYVQLASGEAIAAAAIVSSLPAGPLRDLQITGVSDERLTSLHRQRHAPAVKVAAVYQEAFWEAEGRNGTTYMENTLLGGTWAQNSGILSGLIPPSSLGEYFATPAHRRQPELTAEIAGLFGGQVSDYARFYLRNWATDPWTKGYVTGWRPGDVTAVGPLHGTHEPPFYVCGSDQWVCGYMEGAVRTGRGAAAAILAAR</sequence>
<evidence type="ECO:0000256" key="1">
    <source>
        <dbReference type="ARBA" id="ARBA00001974"/>
    </source>
</evidence>
<dbReference type="Gene3D" id="3.50.50.60">
    <property type="entry name" value="FAD/NAD(P)-binding domain"/>
    <property type="match status" value="1"/>
</dbReference>
<name>A0ABT8FXX4_9MICO</name>
<dbReference type="Pfam" id="PF01593">
    <property type="entry name" value="Amino_oxidase"/>
    <property type="match status" value="1"/>
</dbReference>
<dbReference type="PANTHER" id="PTHR43563:SF1">
    <property type="entry name" value="AMINE OXIDASE [FLAVIN-CONTAINING] B"/>
    <property type="match status" value="1"/>
</dbReference>
<dbReference type="InterPro" id="IPR036188">
    <property type="entry name" value="FAD/NAD-bd_sf"/>
</dbReference>
<accession>A0ABT8FXX4</accession>
<proteinExistence type="inferred from homology"/>
<dbReference type="PRINTS" id="PR00757">
    <property type="entry name" value="AMINEOXDASEF"/>
</dbReference>